<dbReference type="OrthoDB" id="2373480at2759"/>
<feature type="compositionally biased region" description="Polar residues" evidence="1">
    <location>
        <begin position="46"/>
        <end position="93"/>
    </location>
</feature>
<dbReference type="Gene3D" id="3.40.50.1820">
    <property type="entry name" value="alpha/beta hydrolase"/>
    <property type="match status" value="1"/>
</dbReference>
<name>A0A179IE46_CORDF</name>
<feature type="signal peptide" evidence="2">
    <location>
        <begin position="1"/>
        <end position="19"/>
    </location>
</feature>
<dbReference type="AlphaFoldDB" id="A0A179IE46"/>
<feature type="compositionally biased region" description="Low complexity" evidence="1">
    <location>
        <begin position="181"/>
        <end position="204"/>
    </location>
</feature>
<dbReference type="PANTHER" id="PTHR34853">
    <property type="match status" value="1"/>
</dbReference>
<proteinExistence type="predicted"/>
<keyword evidence="4" id="KW-1185">Reference proteome</keyword>
<dbReference type="Pfam" id="PF03583">
    <property type="entry name" value="LIP"/>
    <property type="match status" value="1"/>
</dbReference>
<evidence type="ECO:0000256" key="1">
    <source>
        <dbReference type="SAM" id="MobiDB-lite"/>
    </source>
</evidence>
<feature type="compositionally biased region" description="Low complexity" evidence="1">
    <location>
        <begin position="117"/>
        <end position="126"/>
    </location>
</feature>
<feature type="compositionally biased region" description="Low complexity" evidence="1">
    <location>
        <begin position="153"/>
        <end position="169"/>
    </location>
</feature>
<evidence type="ECO:0000256" key="2">
    <source>
        <dbReference type="SAM" id="SignalP"/>
    </source>
</evidence>
<dbReference type="Proteomes" id="UP000243081">
    <property type="component" value="Unassembled WGS sequence"/>
</dbReference>
<comment type="caution">
    <text evidence="3">The sequence shown here is derived from an EMBL/GenBank/DDBJ whole genome shotgun (WGS) entry which is preliminary data.</text>
</comment>
<gene>
    <name evidence="3" type="ORF">LLEC1_00617</name>
</gene>
<dbReference type="GO" id="GO:0016042">
    <property type="term" value="P:lipid catabolic process"/>
    <property type="evidence" value="ECO:0007669"/>
    <property type="project" value="InterPro"/>
</dbReference>
<feature type="compositionally biased region" description="Polar residues" evidence="1">
    <location>
        <begin position="127"/>
        <end position="152"/>
    </location>
</feature>
<organism evidence="3 4">
    <name type="scientific">Cordyceps confragosa</name>
    <name type="common">Lecanicillium lecanii</name>
    <dbReference type="NCBI Taxonomy" id="2714763"/>
    <lineage>
        <taxon>Eukaryota</taxon>
        <taxon>Fungi</taxon>
        <taxon>Dikarya</taxon>
        <taxon>Ascomycota</taxon>
        <taxon>Pezizomycotina</taxon>
        <taxon>Sordariomycetes</taxon>
        <taxon>Hypocreomycetidae</taxon>
        <taxon>Hypocreales</taxon>
        <taxon>Cordycipitaceae</taxon>
        <taxon>Akanthomyces</taxon>
    </lineage>
</organism>
<dbReference type="Gene3D" id="1.10.260.130">
    <property type="match status" value="1"/>
</dbReference>
<evidence type="ECO:0000313" key="3">
    <source>
        <dbReference type="EMBL" id="OAR00916.1"/>
    </source>
</evidence>
<protein>
    <submittedName>
        <fullName evidence="3">Uncharacterized protein</fullName>
    </submittedName>
</protein>
<feature type="compositionally biased region" description="Low complexity" evidence="1">
    <location>
        <begin position="99"/>
        <end position="110"/>
    </location>
</feature>
<dbReference type="GO" id="GO:0004806">
    <property type="term" value="F:triacylglycerol lipase activity"/>
    <property type="evidence" value="ECO:0007669"/>
    <property type="project" value="InterPro"/>
</dbReference>
<dbReference type="InterPro" id="IPR005152">
    <property type="entry name" value="Lipase_secreted"/>
</dbReference>
<feature type="chain" id="PRO_5008104446" evidence="2">
    <location>
        <begin position="20"/>
        <end position="637"/>
    </location>
</feature>
<evidence type="ECO:0000313" key="4">
    <source>
        <dbReference type="Proteomes" id="UP000243081"/>
    </source>
</evidence>
<dbReference type="SUPFAM" id="SSF53474">
    <property type="entry name" value="alpha/beta-Hydrolases"/>
    <property type="match status" value="1"/>
</dbReference>
<feature type="region of interest" description="Disordered" evidence="1">
    <location>
        <begin position="46"/>
        <end position="223"/>
    </location>
</feature>
<dbReference type="InterPro" id="IPR029058">
    <property type="entry name" value="AB_hydrolase_fold"/>
</dbReference>
<dbReference type="EMBL" id="LUKN01001463">
    <property type="protein sequence ID" value="OAR00916.1"/>
    <property type="molecule type" value="Genomic_DNA"/>
</dbReference>
<dbReference type="PANTHER" id="PTHR34853:SF1">
    <property type="entry name" value="LIPASE 5"/>
    <property type="match status" value="1"/>
</dbReference>
<keyword evidence="2" id="KW-0732">Signal</keyword>
<accession>A0A179IE46</accession>
<reference evidence="3 4" key="1">
    <citation type="submission" date="2016-03" db="EMBL/GenBank/DDBJ databases">
        <title>Fine-scale spatial genetic structure of a fungal parasite of coffee scale insects.</title>
        <authorList>
            <person name="Jackson D."/>
            <person name="Zemenick K.A."/>
            <person name="Malloure B."/>
            <person name="Quandt C.A."/>
            <person name="James T.Y."/>
        </authorList>
    </citation>
    <scope>NUCLEOTIDE SEQUENCE [LARGE SCALE GENOMIC DNA]</scope>
    <source>
        <strain evidence="3 4">UM487</strain>
    </source>
</reference>
<sequence length="637" mass="69733">MVRPSYLAAFLGIPTVIQAGLVTPRGDDADTTIRGTAITSMFETIIRHSSTSPNQSATRTADTKISTTSVDGGTSTKTSADQDVSLTKASTSSAKEESPATSTNTATSRTSAEHKSSASSAKSESSLISDQAETQEASAKTKAPLTSLSGEATSTLSEDSPSTSPSTTSVKKETTEASIPTKTQETSTGTATQTTSAAPTRQAANETAGAEALPPSRDPWYRAPVNFTASPHGAYLKQRVTPGNLTSMLKHLQLTHQIMYRYDDTWGKPTWAVTTVLSPKTNDVSAPNFVTYQAPYHSANIDGSPSYLLSIGSPDIEWHVLDRMLENGWHVSLPDYEGPNASYGAGKMAGHAVLDAMHAVHNAAPGLYGVDFQFMRHIAWGYSGGALATAWAFREGGSYLKTIIDDKRFNHFVIGGFSKDPIDMIKRLDGHEEAGMALHAISGLMSAFRHINGTIKLAAKTSGPFNVTVFDRVKTMSRAETKREFARQNLSDYFVNGLDHVVKELRGHQPREQRLDFPKGLKLDSLVIGRDRRTKKLLVFHGVYDELAPIEKVDEFVKKGNWCHSSIVIYYYRNHVGGHLENQHLALETTITWMKNRFRVMQFFAHEGGTMEPLNENDEHFEKMKCARFQLSLNSEK</sequence>